<dbReference type="VEuPathDB" id="FungiDB:PC110_g12994"/>
<sequence>MVGQQAGVASSHGSKSRHELVRTALAWRAHCDGPLPIPGAKLPEVGGWG</sequence>
<protein>
    <submittedName>
        <fullName evidence="1">Uncharacterized protein</fullName>
    </submittedName>
</protein>
<keyword evidence="2" id="KW-1185">Reference proteome</keyword>
<accession>A0A329S135</accession>
<name>A0A329S135_9STRA</name>
<dbReference type="EMBL" id="MJFZ01000360">
    <property type="protein sequence ID" value="RAW30643.1"/>
    <property type="molecule type" value="Genomic_DNA"/>
</dbReference>
<proteinExistence type="predicted"/>
<dbReference type="AlphaFoldDB" id="A0A329S135"/>
<comment type="caution">
    <text evidence="1">The sequence shown here is derived from an EMBL/GenBank/DDBJ whole genome shotgun (WGS) entry which is preliminary data.</text>
</comment>
<dbReference type="Proteomes" id="UP000251314">
    <property type="component" value="Unassembled WGS sequence"/>
</dbReference>
<gene>
    <name evidence="1" type="ORF">PC110_g12994</name>
</gene>
<reference evidence="1 2" key="1">
    <citation type="submission" date="2018-01" db="EMBL/GenBank/DDBJ databases">
        <title>Draft genome of the strawberry crown rot pathogen Phytophthora cactorum.</title>
        <authorList>
            <person name="Armitage A.D."/>
            <person name="Lysoe E."/>
            <person name="Nellist C.F."/>
            <person name="Harrison R.J."/>
            <person name="Brurberg M.B."/>
        </authorList>
    </citation>
    <scope>NUCLEOTIDE SEQUENCE [LARGE SCALE GENOMIC DNA]</scope>
    <source>
        <strain evidence="1 2">10300</strain>
    </source>
</reference>
<evidence type="ECO:0000313" key="2">
    <source>
        <dbReference type="Proteomes" id="UP000251314"/>
    </source>
</evidence>
<evidence type="ECO:0000313" key="1">
    <source>
        <dbReference type="EMBL" id="RAW30643.1"/>
    </source>
</evidence>
<organism evidence="1 2">
    <name type="scientific">Phytophthora cactorum</name>
    <dbReference type="NCBI Taxonomy" id="29920"/>
    <lineage>
        <taxon>Eukaryota</taxon>
        <taxon>Sar</taxon>
        <taxon>Stramenopiles</taxon>
        <taxon>Oomycota</taxon>
        <taxon>Peronosporomycetes</taxon>
        <taxon>Peronosporales</taxon>
        <taxon>Peronosporaceae</taxon>
        <taxon>Phytophthora</taxon>
    </lineage>
</organism>